<feature type="signal peptide" evidence="2">
    <location>
        <begin position="1"/>
        <end position="23"/>
    </location>
</feature>
<dbReference type="Pfam" id="PF19671">
    <property type="entry name" value="DUF6174"/>
    <property type="match status" value="1"/>
</dbReference>
<feature type="compositionally biased region" description="Basic and acidic residues" evidence="1">
    <location>
        <begin position="104"/>
        <end position="123"/>
    </location>
</feature>
<keyword evidence="2" id="KW-0732">Signal</keyword>
<dbReference type="RefSeq" id="WP_355399615.1">
    <property type="nucleotide sequence ID" value="NZ_JBEGHN010000045.1"/>
</dbReference>
<feature type="chain" id="PRO_5046514602" evidence="2">
    <location>
        <begin position="24"/>
        <end position="158"/>
    </location>
</feature>
<proteinExistence type="predicted"/>
<accession>A0ABV2V3R2</accession>
<organism evidence="3 4">
    <name type="scientific">Streptomyces ossamyceticus</name>
    <dbReference type="NCBI Taxonomy" id="249581"/>
    <lineage>
        <taxon>Bacteria</taxon>
        <taxon>Bacillati</taxon>
        <taxon>Actinomycetota</taxon>
        <taxon>Actinomycetes</taxon>
        <taxon>Kitasatosporales</taxon>
        <taxon>Streptomycetaceae</taxon>
        <taxon>Streptomyces</taxon>
    </lineage>
</organism>
<evidence type="ECO:0000256" key="1">
    <source>
        <dbReference type="SAM" id="MobiDB-lite"/>
    </source>
</evidence>
<sequence>MSKTRISTPVAAVLAVAVSGVVAGCGSSSSSGTASTRPTWREPASYTYTLTSSEGERSLLGTFEVTVRDGKVTKAVGTDEDSRRVAREADGRMPTIGDLLAEADAARGEDADRVDVDRAADGRPTRISLDWDEDAIDDEAVYDISDYRPSNKPGRDGR</sequence>
<evidence type="ECO:0000313" key="4">
    <source>
        <dbReference type="Proteomes" id="UP001550210"/>
    </source>
</evidence>
<protein>
    <submittedName>
        <fullName evidence="3">DUF6174 domain-containing protein</fullName>
    </submittedName>
</protein>
<dbReference type="EMBL" id="JBEXPZ010000035">
    <property type="protein sequence ID" value="MET9848017.1"/>
    <property type="molecule type" value="Genomic_DNA"/>
</dbReference>
<keyword evidence="4" id="KW-1185">Reference proteome</keyword>
<evidence type="ECO:0000256" key="2">
    <source>
        <dbReference type="SAM" id="SignalP"/>
    </source>
</evidence>
<dbReference type="InterPro" id="IPR046172">
    <property type="entry name" value="DUF6174"/>
</dbReference>
<dbReference type="Proteomes" id="UP001550210">
    <property type="component" value="Unassembled WGS sequence"/>
</dbReference>
<gene>
    <name evidence="3" type="ORF">ABZZ21_26415</name>
</gene>
<name>A0ABV2V3R2_9ACTN</name>
<feature type="region of interest" description="Disordered" evidence="1">
    <location>
        <begin position="103"/>
        <end position="123"/>
    </location>
</feature>
<reference evidence="3 4" key="1">
    <citation type="submission" date="2024-06" db="EMBL/GenBank/DDBJ databases">
        <title>The Natural Products Discovery Center: Release of the First 8490 Sequenced Strains for Exploring Actinobacteria Biosynthetic Diversity.</title>
        <authorList>
            <person name="Kalkreuter E."/>
            <person name="Kautsar S.A."/>
            <person name="Yang D."/>
            <person name="Bader C.D."/>
            <person name="Teijaro C.N."/>
            <person name="Fluegel L."/>
            <person name="Davis C.M."/>
            <person name="Simpson J.R."/>
            <person name="Lauterbach L."/>
            <person name="Steele A.D."/>
            <person name="Gui C."/>
            <person name="Meng S."/>
            <person name="Li G."/>
            <person name="Viehrig K."/>
            <person name="Ye F."/>
            <person name="Su P."/>
            <person name="Kiefer A.F."/>
            <person name="Nichols A."/>
            <person name="Cepeda A.J."/>
            <person name="Yan W."/>
            <person name="Fan B."/>
            <person name="Jiang Y."/>
            <person name="Adhikari A."/>
            <person name="Zheng C.-J."/>
            <person name="Schuster L."/>
            <person name="Cowan T.M."/>
            <person name="Smanski M.J."/>
            <person name="Chevrette M.G."/>
            <person name="De Carvalho L.P.S."/>
            <person name="Shen B."/>
        </authorList>
    </citation>
    <scope>NUCLEOTIDE SEQUENCE [LARGE SCALE GENOMIC DNA]</scope>
    <source>
        <strain evidence="3 4">NPDC006434</strain>
    </source>
</reference>
<comment type="caution">
    <text evidence="3">The sequence shown here is derived from an EMBL/GenBank/DDBJ whole genome shotgun (WGS) entry which is preliminary data.</text>
</comment>
<dbReference type="PROSITE" id="PS51257">
    <property type="entry name" value="PROKAR_LIPOPROTEIN"/>
    <property type="match status" value="1"/>
</dbReference>
<evidence type="ECO:0000313" key="3">
    <source>
        <dbReference type="EMBL" id="MET9848017.1"/>
    </source>
</evidence>